<organism evidence="5 6">
    <name type="scientific">Brassica carinata</name>
    <name type="common">Ethiopian mustard</name>
    <name type="synonym">Abyssinian cabbage</name>
    <dbReference type="NCBI Taxonomy" id="52824"/>
    <lineage>
        <taxon>Eukaryota</taxon>
        <taxon>Viridiplantae</taxon>
        <taxon>Streptophyta</taxon>
        <taxon>Embryophyta</taxon>
        <taxon>Tracheophyta</taxon>
        <taxon>Spermatophyta</taxon>
        <taxon>Magnoliopsida</taxon>
        <taxon>eudicotyledons</taxon>
        <taxon>Gunneridae</taxon>
        <taxon>Pentapetalae</taxon>
        <taxon>rosids</taxon>
        <taxon>malvids</taxon>
        <taxon>Brassicales</taxon>
        <taxon>Brassicaceae</taxon>
        <taxon>Brassiceae</taxon>
        <taxon>Brassica</taxon>
    </lineage>
</organism>
<proteinExistence type="inferred from homology"/>
<dbReference type="OrthoDB" id="10260712at2759"/>
<evidence type="ECO:0000256" key="1">
    <source>
        <dbReference type="ARBA" id="ARBA00019186"/>
    </source>
</evidence>
<comment type="similarity">
    <text evidence="3 4">Belongs to the PSMG2 family.</text>
</comment>
<dbReference type="PANTHER" id="PTHR12970">
    <property type="entry name" value="PROTEASOME ASSEMBLY CHAPERONE 2"/>
    <property type="match status" value="1"/>
</dbReference>
<dbReference type="InterPro" id="IPR038389">
    <property type="entry name" value="PSMG2_sf"/>
</dbReference>
<dbReference type="PANTHER" id="PTHR12970:SF1">
    <property type="entry name" value="PROTEASOME ASSEMBLY CHAPERONE 2"/>
    <property type="match status" value="1"/>
</dbReference>
<evidence type="ECO:0000256" key="3">
    <source>
        <dbReference type="ARBA" id="ARBA00025745"/>
    </source>
</evidence>
<comment type="subunit">
    <text evidence="4">Forms a heterodimer with PSMG1.</text>
</comment>
<comment type="function">
    <text evidence="4">Chaperone protein which promotes assembly of the 20S proteasome as part of a heterodimer with PSMG1.</text>
</comment>
<gene>
    <name evidence="5" type="ORF">Bca52824_019012</name>
</gene>
<dbReference type="InterPro" id="IPR016562">
    <property type="entry name" value="Proteasome_assmbl_chp_2_euk"/>
</dbReference>
<protein>
    <recommendedName>
        <fullName evidence="1 4">Proteasome assembly chaperone 2</fullName>
    </recommendedName>
</protein>
<dbReference type="Gene3D" id="3.40.50.10900">
    <property type="entry name" value="PAC-like subunit"/>
    <property type="match status" value="2"/>
</dbReference>
<reference evidence="5 6" key="1">
    <citation type="submission" date="2020-02" db="EMBL/GenBank/DDBJ databases">
        <authorList>
            <person name="Ma Q."/>
            <person name="Huang Y."/>
            <person name="Song X."/>
            <person name="Pei D."/>
        </authorList>
    </citation>
    <scope>NUCLEOTIDE SEQUENCE [LARGE SCALE GENOMIC DNA]</scope>
    <source>
        <strain evidence="5">Sxm20200214</strain>
        <tissue evidence="5">Leaf</tissue>
    </source>
</reference>
<dbReference type="GO" id="GO:0005829">
    <property type="term" value="C:cytosol"/>
    <property type="evidence" value="ECO:0007669"/>
    <property type="project" value="TreeGrafter"/>
</dbReference>
<dbReference type="GO" id="GO:0005634">
    <property type="term" value="C:nucleus"/>
    <property type="evidence" value="ECO:0007669"/>
    <property type="project" value="TreeGrafter"/>
</dbReference>
<evidence type="ECO:0000256" key="4">
    <source>
        <dbReference type="PIRNR" id="PIRNR010044"/>
    </source>
</evidence>
<keyword evidence="6" id="KW-1185">Reference proteome</keyword>
<dbReference type="AlphaFoldDB" id="A0A8X7VR69"/>
<dbReference type="FunFam" id="3.40.50.10900:FF:000005">
    <property type="entry name" value="Proteasome assembly chaperone 2"/>
    <property type="match status" value="1"/>
</dbReference>
<keyword evidence="2 4" id="KW-0143">Chaperone</keyword>
<dbReference type="GO" id="GO:0043248">
    <property type="term" value="P:proteasome assembly"/>
    <property type="evidence" value="ECO:0007669"/>
    <property type="project" value="TreeGrafter"/>
</dbReference>
<evidence type="ECO:0000313" key="5">
    <source>
        <dbReference type="EMBL" id="KAG2315890.1"/>
    </source>
</evidence>
<accession>A0A8X7VR69</accession>
<dbReference type="EMBL" id="JAAMPC010000004">
    <property type="protein sequence ID" value="KAG2315890.1"/>
    <property type="molecule type" value="Genomic_DNA"/>
</dbReference>
<dbReference type="Proteomes" id="UP000886595">
    <property type="component" value="Unassembled WGS sequence"/>
</dbReference>
<name>A0A8X7VR69_BRACI</name>
<evidence type="ECO:0000256" key="2">
    <source>
        <dbReference type="ARBA" id="ARBA00023186"/>
    </source>
</evidence>
<dbReference type="Pfam" id="PF09754">
    <property type="entry name" value="PAC2"/>
    <property type="match status" value="1"/>
</dbReference>
<dbReference type="InterPro" id="IPR019151">
    <property type="entry name" value="Proteasome_assmbl_chaperone_2"/>
</dbReference>
<evidence type="ECO:0000313" key="6">
    <source>
        <dbReference type="Proteomes" id="UP000886595"/>
    </source>
</evidence>
<sequence length="291" mass="32787">MLNIFILQCINIYYNIYRKKRVRAYCNIEVKLSIGNVGQLAVDLLVSSTGADRVGYLDDPNLLPCVGNDAYGPLPCGEIALPLERVLYESSSTATTLAQQRSPVAKVLHFFYLYNIADLAASSGKKHVIVLSSLDFQRPQHNLNMSRGPQVYYLSNAEASERDDHCERLGFGRLDEYDSEERCWKYLSSVFEENCKEELTFHSEDELEDIDYYPSLPFAALFSAFKARGLKVTCLLCYCSEGDNIPDAFFLAEAASKLTSLSPDKFHGGGKWQIPYSWKSMYGASPDMSMF</sequence>
<comment type="caution">
    <text evidence="5">The sequence shown here is derived from an EMBL/GenBank/DDBJ whole genome shotgun (WGS) entry which is preliminary data.</text>
</comment>
<dbReference type="PIRSF" id="PIRSF010044">
    <property type="entry name" value="UCP010044"/>
    <property type="match status" value="1"/>
</dbReference>